<gene>
    <name evidence="4" type="ORF">RRG08_062076</name>
</gene>
<evidence type="ECO:0000313" key="4">
    <source>
        <dbReference type="EMBL" id="KAK3769736.1"/>
    </source>
</evidence>
<name>A0AAE0ZJ61_9GAST</name>
<keyword evidence="2" id="KW-0808">Transferase</keyword>
<dbReference type="InterPro" id="IPR029063">
    <property type="entry name" value="SAM-dependent_MTases_sf"/>
</dbReference>
<dbReference type="GO" id="GO:0032259">
    <property type="term" value="P:methylation"/>
    <property type="evidence" value="ECO:0007669"/>
    <property type="project" value="UniProtKB-KW"/>
</dbReference>
<dbReference type="InterPro" id="IPR041698">
    <property type="entry name" value="Methyltransf_25"/>
</dbReference>
<dbReference type="CDD" id="cd02440">
    <property type="entry name" value="AdoMet_MTases"/>
    <property type="match status" value="1"/>
</dbReference>
<dbReference type="GO" id="GO:0008168">
    <property type="term" value="F:methyltransferase activity"/>
    <property type="evidence" value="ECO:0007669"/>
    <property type="project" value="UniProtKB-KW"/>
</dbReference>
<comment type="caution">
    <text evidence="4">The sequence shown here is derived from an EMBL/GenBank/DDBJ whole genome shotgun (WGS) entry which is preliminary data.</text>
</comment>
<dbReference type="EMBL" id="JAWDGP010003891">
    <property type="protein sequence ID" value="KAK3769736.1"/>
    <property type="molecule type" value="Genomic_DNA"/>
</dbReference>
<dbReference type="SUPFAM" id="SSF53335">
    <property type="entry name" value="S-adenosyl-L-methionine-dependent methyltransferases"/>
    <property type="match status" value="1"/>
</dbReference>
<keyword evidence="1" id="KW-0489">Methyltransferase</keyword>
<dbReference type="AlphaFoldDB" id="A0AAE0ZJ61"/>
<dbReference type="PANTHER" id="PTHR44942">
    <property type="entry name" value="METHYLTRANSF_11 DOMAIN-CONTAINING PROTEIN"/>
    <property type="match status" value="1"/>
</dbReference>
<evidence type="ECO:0000256" key="1">
    <source>
        <dbReference type="ARBA" id="ARBA00022603"/>
    </source>
</evidence>
<dbReference type="PANTHER" id="PTHR44942:SF4">
    <property type="entry name" value="METHYLTRANSFERASE TYPE 11 DOMAIN-CONTAINING PROTEIN"/>
    <property type="match status" value="1"/>
</dbReference>
<accession>A0AAE0ZJ61</accession>
<dbReference type="Pfam" id="PF13649">
    <property type="entry name" value="Methyltransf_25"/>
    <property type="match status" value="1"/>
</dbReference>
<organism evidence="4 5">
    <name type="scientific">Elysia crispata</name>
    <name type="common">lettuce slug</name>
    <dbReference type="NCBI Taxonomy" id="231223"/>
    <lineage>
        <taxon>Eukaryota</taxon>
        <taxon>Metazoa</taxon>
        <taxon>Spiralia</taxon>
        <taxon>Lophotrochozoa</taxon>
        <taxon>Mollusca</taxon>
        <taxon>Gastropoda</taxon>
        <taxon>Heterobranchia</taxon>
        <taxon>Euthyneura</taxon>
        <taxon>Panpulmonata</taxon>
        <taxon>Sacoglossa</taxon>
        <taxon>Placobranchoidea</taxon>
        <taxon>Plakobranchidae</taxon>
        <taxon>Elysia</taxon>
    </lineage>
</organism>
<proteinExistence type="predicted"/>
<dbReference type="Proteomes" id="UP001283361">
    <property type="component" value="Unassembled WGS sequence"/>
</dbReference>
<evidence type="ECO:0000256" key="2">
    <source>
        <dbReference type="ARBA" id="ARBA00022679"/>
    </source>
</evidence>
<dbReference type="InterPro" id="IPR051052">
    <property type="entry name" value="Diverse_substrate_MTase"/>
</dbReference>
<feature type="domain" description="Methyltransferase" evidence="3">
    <location>
        <begin position="73"/>
        <end position="163"/>
    </location>
</feature>
<protein>
    <recommendedName>
        <fullName evidence="3">Methyltransferase domain-containing protein</fullName>
    </recommendedName>
</protein>
<keyword evidence="5" id="KW-1185">Reference proteome</keyword>
<dbReference type="Gene3D" id="3.40.50.150">
    <property type="entry name" value="Vaccinia Virus protein VP39"/>
    <property type="match status" value="1"/>
</dbReference>
<sequence length="290" mass="31570">MSGAGDVDKSKSVHTGACSVESCMVEQAEKGFAANGDNYDAHRPGYTDEAVELIAETVTAGMSKLGGVAKYNVLELGAGTGKLTQQLIIKLPKSTSYLASEPSRNFLETLEAKNLGVDTVLASVDSLSLPEGNVETVVCGQCFHWFCDTPNIEKIRRLMVPGGKLILLWNVNNMEDTWMKPMGEQRLKIIKNVGGSLKHVLQTGEWQTDIEASPLFSLGSCLHLAGNHIVGDLDKIMSNISTVSAYNMLPEAERKSYLDELRAVIQNWPGVDIQNLTMLMYTLLATYVAI</sequence>
<reference evidence="4" key="1">
    <citation type="journal article" date="2023" name="G3 (Bethesda)">
        <title>A reference genome for the long-term kleptoplast-retaining sea slug Elysia crispata morphotype clarki.</title>
        <authorList>
            <person name="Eastman K.E."/>
            <person name="Pendleton A.L."/>
            <person name="Shaikh M.A."/>
            <person name="Suttiyut T."/>
            <person name="Ogas R."/>
            <person name="Tomko P."/>
            <person name="Gavelis G."/>
            <person name="Widhalm J.R."/>
            <person name="Wisecaver J.H."/>
        </authorList>
    </citation>
    <scope>NUCLEOTIDE SEQUENCE</scope>
    <source>
        <strain evidence="4">ECLA1</strain>
    </source>
</reference>
<evidence type="ECO:0000313" key="5">
    <source>
        <dbReference type="Proteomes" id="UP001283361"/>
    </source>
</evidence>
<evidence type="ECO:0000259" key="3">
    <source>
        <dbReference type="Pfam" id="PF13649"/>
    </source>
</evidence>